<gene>
    <name evidence="5" type="ORF">FHS59_000881</name>
</gene>
<dbReference type="AlphaFoldDB" id="A0A841MM07"/>
<dbReference type="GO" id="GO:0003904">
    <property type="term" value="F:deoxyribodipyrimidine photo-lyase activity"/>
    <property type="evidence" value="ECO:0007669"/>
    <property type="project" value="UniProtKB-EC"/>
</dbReference>
<dbReference type="InterPro" id="IPR002081">
    <property type="entry name" value="Cryptochrome/DNA_photolyase_1"/>
</dbReference>
<dbReference type="InterPro" id="IPR036134">
    <property type="entry name" value="Crypto/Photolyase_FAD-like_sf"/>
</dbReference>
<dbReference type="SUPFAM" id="SSF48173">
    <property type="entry name" value="Cryptochrome/photolyase FAD-binding domain"/>
    <property type="match status" value="1"/>
</dbReference>
<evidence type="ECO:0000259" key="4">
    <source>
        <dbReference type="Pfam" id="PF03441"/>
    </source>
</evidence>
<proteinExistence type="predicted"/>
<protein>
    <submittedName>
        <fullName evidence="5">Deoxyribodipyrimidine photo-lyase</fullName>
        <ecNumber evidence="5">4.1.99.3</ecNumber>
    </submittedName>
</protein>
<evidence type="ECO:0000256" key="1">
    <source>
        <dbReference type="ARBA" id="ARBA00022630"/>
    </source>
</evidence>
<accession>A0A841MM07</accession>
<dbReference type="InterPro" id="IPR005101">
    <property type="entry name" value="Cryptochr/Photolyase_FAD-bd"/>
</dbReference>
<evidence type="ECO:0000313" key="6">
    <source>
        <dbReference type="Proteomes" id="UP000588604"/>
    </source>
</evidence>
<dbReference type="EMBL" id="JACIJO010000001">
    <property type="protein sequence ID" value="MBB6325266.1"/>
    <property type="molecule type" value="Genomic_DNA"/>
</dbReference>
<organism evidence="5 6">
    <name type="scientific">Algoriphagus iocasae</name>
    <dbReference type="NCBI Taxonomy" id="1836499"/>
    <lineage>
        <taxon>Bacteria</taxon>
        <taxon>Pseudomonadati</taxon>
        <taxon>Bacteroidota</taxon>
        <taxon>Cytophagia</taxon>
        <taxon>Cytophagales</taxon>
        <taxon>Cyclobacteriaceae</taxon>
        <taxon>Algoriphagus</taxon>
    </lineage>
</organism>
<dbReference type="Pfam" id="PF03441">
    <property type="entry name" value="FAD_binding_7"/>
    <property type="match status" value="1"/>
</dbReference>
<sequence length="379" mass="44301">MQQTKKYFPKQDYLVHSFPTDLFAIEKRIQTINPVKYAASRNFKDGAVTGLSPYISRGVISTKQVFQYIQTLDLPWQSCEKLIQELAWRDYWQQVWKAKSDGVFQDLKNEQKPINNHQIPTAVIQGKTGIEVVDQAILEFYQTGYMHNHMRMYVASICCNIADSHWLNPAKWLYSHLLDGDLASNHLSWQWVAGAFSSKKYFANQANINKYFQSSQQGTFLDVEYEEFDSIEIPDLLQKTEPFAGGTMLPNFQKPLLESSKKTLIYNYYNLDPYWYKGEEMQRIFLLEPSVFEKYPVSQKCLEFALALSENIKGIQVLVGEFEELKGQVDPNNLIYKEHPLNQHYEGKMESRDWISSVEGYFPSFFAFWKKVKKEIARQ</sequence>
<feature type="binding site" evidence="3">
    <location>
        <position position="37"/>
    </location>
    <ligand>
        <name>FAD</name>
        <dbReference type="ChEBI" id="CHEBI:57692"/>
    </ligand>
</feature>
<reference evidence="5 6" key="1">
    <citation type="submission" date="2020-08" db="EMBL/GenBank/DDBJ databases">
        <title>Genomic Encyclopedia of Type Strains, Phase IV (KMG-IV): sequencing the most valuable type-strain genomes for metagenomic binning, comparative biology and taxonomic classification.</title>
        <authorList>
            <person name="Goeker M."/>
        </authorList>
    </citation>
    <scope>NUCLEOTIDE SEQUENCE [LARGE SCALE GENOMIC DNA]</scope>
    <source>
        <strain evidence="5 6">DSM 102044</strain>
    </source>
</reference>
<keyword evidence="2 3" id="KW-0274">FAD</keyword>
<name>A0A841MM07_9BACT</name>
<keyword evidence="5" id="KW-0456">Lyase</keyword>
<feature type="binding site" evidence="3">
    <location>
        <begin position="179"/>
        <end position="181"/>
    </location>
    <ligand>
        <name>FAD</name>
        <dbReference type="ChEBI" id="CHEBI:57692"/>
    </ligand>
</feature>
<feature type="domain" description="Cryptochrome/DNA photolyase FAD-binding" evidence="4">
    <location>
        <begin position="83"/>
        <end position="220"/>
    </location>
</feature>
<dbReference type="Gene3D" id="1.10.579.10">
    <property type="entry name" value="DNA Cyclobutane Dipyrimidine Photolyase, subunit A, domain 3"/>
    <property type="match status" value="1"/>
</dbReference>
<keyword evidence="6" id="KW-1185">Reference proteome</keyword>
<dbReference type="GO" id="GO:0003677">
    <property type="term" value="F:DNA binding"/>
    <property type="evidence" value="ECO:0007669"/>
    <property type="project" value="TreeGrafter"/>
</dbReference>
<evidence type="ECO:0000256" key="2">
    <source>
        <dbReference type="ARBA" id="ARBA00022827"/>
    </source>
</evidence>
<dbReference type="GO" id="GO:0071949">
    <property type="term" value="F:FAD binding"/>
    <property type="evidence" value="ECO:0007669"/>
    <property type="project" value="TreeGrafter"/>
</dbReference>
<dbReference type="RefSeq" id="WP_184493420.1">
    <property type="nucleotide sequence ID" value="NZ_JACIJO010000001.1"/>
</dbReference>
<dbReference type="Proteomes" id="UP000588604">
    <property type="component" value="Unassembled WGS sequence"/>
</dbReference>
<dbReference type="GO" id="GO:0005737">
    <property type="term" value="C:cytoplasm"/>
    <property type="evidence" value="ECO:0007669"/>
    <property type="project" value="TreeGrafter"/>
</dbReference>
<comment type="caution">
    <text evidence="5">The sequence shown here is derived from an EMBL/GenBank/DDBJ whole genome shotgun (WGS) entry which is preliminary data.</text>
</comment>
<dbReference type="EC" id="4.1.99.3" evidence="5"/>
<keyword evidence="1 3" id="KW-0285">Flavoprotein</keyword>
<evidence type="ECO:0000256" key="3">
    <source>
        <dbReference type="PIRSR" id="PIRSR602081-1"/>
    </source>
</evidence>
<dbReference type="GO" id="GO:0043153">
    <property type="term" value="P:entrainment of circadian clock by photoperiod"/>
    <property type="evidence" value="ECO:0007669"/>
    <property type="project" value="TreeGrafter"/>
</dbReference>
<dbReference type="GO" id="GO:0032922">
    <property type="term" value="P:circadian regulation of gene expression"/>
    <property type="evidence" value="ECO:0007669"/>
    <property type="project" value="TreeGrafter"/>
</dbReference>
<dbReference type="Gene3D" id="1.25.40.80">
    <property type="match status" value="1"/>
</dbReference>
<comment type="cofactor">
    <cofactor evidence="3">
        <name>FAD</name>
        <dbReference type="ChEBI" id="CHEBI:57692"/>
    </cofactor>
    <text evidence="3">Binds 1 FAD per subunit.</text>
</comment>
<dbReference type="PANTHER" id="PTHR11455:SF18">
    <property type="entry name" value="SI:CH1073-390K14.1"/>
    <property type="match status" value="1"/>
</dbReference>
<dbReference type="PANTHER" id="PTHR11455">
    <property type="entry name" value="CRYPTOCHROME"/>
    <property type="match status" value="1"/>
</dbReference>
<evidence type="ECO:0000313" key="5">
    <source>
        <dbReference type="EMBL" id="MBB6325266.1"/>
    </source>
</evidence>